<protein>
    <submittedName>
        <fullName evidence="4">Chromosome 6 open reading frame 118</fullName>
    </submittedName>
</protein>
<sequence length="451" mass="52111">MPLDFSSRAFAKRVRNSLLDQNPLFLLPVYLRWKHCETPGIKTLCNLRTLLNKLQKDYRDDVYMYTSGHLNPSKLYRPLETILYHWPNANRPKEANVFGGEKPSDKKTKKMKGALAYFTINTAVGPNDAENTPLFRYLNPLTHGSHTSEEDLIPKKGLREEGSPERPEREELRWPKMKVLKYKEVKSSRECAMCPPGRDEFQYLSSHLAGITKADKYRKFLIFQKQVLAKQDVLKSDFTGSKVVTCHEKKLEQKLQKICVCDPEEFNRLQVFGEVFEDICNSSLIFGDILKEIKDEYELYMLLLLKTQPTEQYKTLLTHIQGLETRRVRTADVDQAREELRVLVMAIKAALDQSPEKNVMKEECPTLIEKVEKKRCEVLNKWDEIQALEREIKTTLVHTGILHITENKIKSLEVCKLRTAKTTKMKVIKILYSSVKGQIGSLSGQLTSLKT</sequence>
<dbReference type="InterPro" id="IPR032755">
    <property type="entry name" value="TSNAXIP1_N"/>
</dbReference>
<reference evidence="4" key="2">
    <citation type="submission" date="2025-09" db="UniProtKB">
        <authorList>
            <consortium name="Ensembl"/>
        </authorList>
    </citation>
    <scope>IDENTIFICATION</scope>
</reference>
<keyword evidence="5" id="KW-1185">Reference proteome</keyword>
<evidence type="ECO:0000256" key="2">
    <source>
        <dbReference type="SAM" id="MobiDB-lite"/>
    </source>
</evidence>
<gene>
    <name evidence="4" type="primary">C6orf118</name>
</gene>
<feature type="region of interest" description="Disordered" evidence="2">
    <location>
        <begin position="145"/>
        <end position="170"/>
    </location>
</feature>
<organism evidence="4 5">
    <name type="scientific">Monodon monoceros</name>
    <name type="common">Narwhal</name>
    <name type="synonym">Ceratodon monodon</name>
    <dbReference type="NCBI Taxonomy" id="40151"/>
    <lineage>
        <taxon>Eukaryota</taxon>
        <taxon>Metazoa</taxon>
        <taxon>Chordata</taxon>
        <taxon>Craniata</taxon>
        <taxon>Vertebrata</taxon>
        <taxon>Euteleostomi</taxon>
        <taxon>Mammalia</taxon>
        <taxon>Eutheria</taxon>
        <taxon>Laurasiatheria</taxon>
        <taxon>Artiodactyla</taxon>
        <taxon>Whippomorpha</taxon>
        <taxon>Cetacea</taxon>
        <taxon>Odontoceti</taxon>
        <taxon>Monodontidae</taxon>
        <taxon>Monodon</taxon>
    </lineage>
</organism>
<dbReference type="Ensembl" id="ENSMMNT00015017686.1">
    <property type="protein sequence ID" value="ENSMMNP00015016108.1"/>
    <property type="gene ID" value="ENSMMNG00015011860.1"/>
</dbReference>
<accession>A0A8C6BKQ2</accession>
<feature type="domain" description="Translin-associated factor X-interacting protein 1 N-terminal" evidence="3">
    <location>
        <begin position="248"/>
        <end position="354"/>
    </location>
</feature>
<proteinExistence type="predicted"/>
<evidence type="ECO:0000313" key="4">
    <source>
        <dbReference type="Ensembl" id="ENSMMNP00015016108.1"/>
    </source>
</evidence>
<dbReference type="PANTHER" id="PTHR34916:SF1">
    <property type="entry name" value="GI:13385330"/>
    <property type="match status" value="1"/>
</dbReference>
<dbReference type="AlphaFoldDB" id="A0A8C6BKQ2"/>
<evidence type="ECO:0000259" key="3">
    <source>
        <dbReference type="Pfam" id="PF15739"/>
    </source>
</evidence>
<evidence type="ECO:0000313" key="5">
    <source>
        <dbReference type="Proteomes" id="UP000694561"/>
    </source>
</evidence>
<keyword evidence="1" id="KW-0175">Coiled coil</keyword>
<dbReference type="GeneTree" id="ENSGT00390000009877"/>
<dbReference type="PANTHER" id="PTHR34916">
    <property type="entry name" value="GI:13385330"/>
    <property type="match status" value="1"/>
</dbReference>
<reference evidence="4" key="1">
    <citation type="submission" date="2025-08" db="UniProtKB">
        <authorList>
            <consortium name="Ensembl"/>
        </authorList>
    </citation>
    <scope>IDENTIFICATION</scope>
</reference>
<dbReference type="Pfam" id="PF15739">
    <property type="entry name" value="TSNAXIP1_N"/>
    <property type="match status" value="1"/>
</dbReference>
<dbReference type="Proteomes" id="UP000694561">
    <property type="component" value="Unplaced"/>
</dbReference>
<feature type="compositionally biased region" description="Basic and acidic residues" evidence="2">
    <location>
        <begin position="146"/>
        <end position="170"/>
    </location>
</feature>
<evidence type="ECO:0000256" key="1">
    <source>
        <dbReference type="ARBA" id="ARBA00023054"/>
    </source>
</evidence>
<name>A0A8C6BKQ2_MONMO</name>